<dbReference type="AlphaFoldDB" id="A0A382G2D3"/>
<dbReference type="EMBL" id="UINC01053219">
    <property type="protein sequence ID" value="SVB69476.1"/>
    <property type="molecule type" value="Genomic_DNA"/>
</dbReference>
<name>A0A382G2D3_9ZZZZ</name>
<evidence type="ECO:0000313" key="3">
    <source>
        <dbReference type="EMBL" id="SVB69476.1"/>
    </source>
</evidence>
<dbReference type="Pfam" id="PF13411">
    <property type="entry name" value="MerR_1"/>
    <property type="match status" value="1"/>
</dbReference>
<dbReference type="GO" id="GO:0003677">
    <property type="term" value="F:DNA binding"/>
    <property type="evidence" value="ECO:0007669"/>
    <property type="project" value="InterPro"/>
</dbReference>
<reference evidence="3" key="1">
    <citation type="submission" date="2018-05" db="EMBL/GenBank/DDBJ databases">
        <authorList>
            <person name="Lanie J.A."/>
            <person name="Ng W.-L."/>
            <person name="Kazmierczak K.M."/>
            <person name="Andrzejewski T.M."/>
            <person name="Davidsen T.M."/>
            <person name="Wayne K.J."/>
            <person name="Tettelin H."/>
            <person name="Glass J.I."/>
            <person name="Rusch D."/>
            <person name="Podicherti R."/>
            <person name="Tsui H.-C.T."/>
            <person name="Winkler M.E."/>
        </authorList>
    </citation>
    <scope>NUCLEOTIDE SEQUENCE</scope>
</reference>
<feature type="non-terminal residue" evidence="3">
    <location>
        <position position="1"/>
    </location>
</feature>
<dbReference type="GO" id="GO:0006355">
    <property type="term" value="P:regulation of DNA-templated transcription"/>
    <property type="evidence" value="ECO:0007669"/>
    <property type="project" value="InterPro"/>
</dbReference>
<dbReference type="Gene3D" id="1.10.1660.10">
    <property type="match status" value="1"/>
</dbReference>
<organism evidence="3">
    <name type="scientific">marine metagenome</name>
    <dbReference type="NCBI Taxonomy" id="408172"/>
    <lineage>
        <taxon>unclassified sequences</taxon>
        <taxon>metagenomes</taxon>
        <taxon>ecological metagenomes</taxon>
    </lineage>
</organism>
<dbReference type="SUPFAM" id="SSF46955">
    <property type="entry name" value="Putative DNA-binding domain"/>
    <property type="match status" value="1"/>
</dbReference>
<gene>
    <name evidence="3" type="ORF">METZ01_LOCUS222330</name>
</gene>
<dbReference type="InterPro" id="IPR000551">
    <property type="entry name" value="MerR-type_HTH_dom"/>
</dbReference>
<sequence length="163" mass="18112">VASTVTTTESSKIPRRPSFRSSEVCQIAGIKPYVLRSWEQEIANLGKGKGDGPRVYRRADVELVLQLKQLTFKEGLTLAGARRRLEEEQGLLSEADEKHVVSVSPTPGLHKKLTEIKEGLRGILEILAKDVKSSGSMKSAKRSRQGATGHRKVKAVKRKRTRR</sequence>
<dbReference type="SMART" id="SM00422">
    <property type="entry name" value="HTH_MERR"/>
    <property type="match status" value="1"/>
</dbReference>
<feature type="compositionally biased region" description="Basic residues" evidence="1">
    <location>
        <begin position="139"/>
        <end position="163"/>
    </location>
</feature>
<evidence type="ECO:0000256" key="1">
    <source>
        <dbReference type="SAM" id="MobiDB-lite"/>
    </source>
</evidence>
<feature type="domain" description="HTH merR-type" evidence="2">
    <location>
        <begin position="19"/>
        <end position="88"/>
    </location>
</feature>
<protein>
    <recommendedName>
        <fullName evidence="2">HTH merR-type domain-containing protein</fullName>
    </recommendedName>
</protein>
<evidence type="ECO:0000259" key="2">
    <source>
        <dbReference type="SMART" id="SM00422"/>
    </source>
</evidence>
<proteinExistence type="predicted"/>
<accession>A0A382G2D3</accession>
<dbReference type="InterPro" id="IPR009061">
    <property type="entry name" value="DNA-bd_dom_put_sf"/>
</dbReference>
<feature type="region of interest" description="Disordered" evidence="1">
    <location>
        <begin position="132"/>
        <end position="163"/>
    </location>
</feature>